<dbReference type="Pfam" id="PF13400">
    <property type="entry name" value="Tad"/>
    <property type="match status" value="1"/>
</dbReference>
<dbReference type="InterPro" id="IPR028087">
    <property type="entry name" value="Tad_N"/>
</dbReference>
<dbReference type="Proteomes" id="UP000182932">
    <property type="component" value="Unassembled WGS sequence"/>
</dbReference>
<dbReference type="AlphaFoldDB" id="A0A975W723"/>
<evidence type="ECO:0000313" key="4">
    <source>
        <dbReference type="Proteomes" id="UP000182932"/>
    </source>
</evidence>
<dbReference type="Gene3D" id="3.40.50.410">
    <property type="entry name" value="von Willebrand factor, type A domain"/>
    <property type="match status" value="1"/>
</dbReference>
<feature type="transmembrane region" description="Helical" evidence="1">
    <location>
        <begin position="31"/>
        <end position="53"/>
    </location>
</feature>
<protein>
    <submittedName>
        <fullName evidence="3">Flp pilus assembly protein TadG</fullName>
    </submittedName>
</protein>
<keyword evidence="4" id="KW-1185">Reference proteome</keyword>
<feature type="domain" description="Putative Flp pilus-assembly TadG-like N-terminal" evidence="2">
    <location>
        <begin position="29"/>
        <end position="74"/>
    </location>
</feature>
<organism evidence="3 4">
    <name type="scientific">Marinovum algicola</name>
    <dbReference type="NCBI Taxonomy" id="42444"/>
    <lineage>
        <taxon>Bacteria</taxon>
        <taxon>Pseudomonadati</taxon>
        <taxon>Pseudomonadota</taxon>
        <taxon>Alphaproteobacteria</taxon>
        <taxon>Rhodobacterales</taxon>
        <taxon>Roseobacteraceae</taxon>
        <taxon>Marinovum</taxon>
    </lineage>
</organism>
<accession>A0A975W723</accession>
<keyword evidence="1" id="KW-1133">Transmembrane helix</keyword>
<reference evidence="3 4" key="1">
    <citation type="submission" date="2016-10" db="EMBL/GenBank/DDBJ databases">
        <authorList>
            <person name="Varghese N."/>
            <person name="Submissions S."/>
        </authorList>
    </citation>
    <scope>NUCLEOTIDE SEQUENCE [LARGE SCALE GENOMIC DNA]</scope>
    <source>
        <strain evidence="3 4">FF3</strain>
    </source>
</reference>
<keyword evidence="1" id="KW-0812">Transmembrane</keyword>
<sequence length="546" mass="59407">MHKDISGPPLSVRERMATRLHRFRRDDAGTITVLAMIIFVGIIAICGFGVDLMMNEMKRAKLQATLDRAVLAAADLEQDLDPAAVVDDYFVKSGMDGTLSSTSVDDGLNYRVVSATAQQSSNPLFLGVLGIDQMIAPAAGEAMERMSNVEISLVLDRSGSMGSNNKIQNLRAAAREFVDTVIQPEGAPSLTTVNLVSYNATVNLGSVVSQYFNLSAEHNYSSCAIFPDTAFDTLGISRTSELDRLSHFDPWSSSEYTTEISQPWCPDDDYGAIVVQSADATALKGHIDNLGAGGNTAIDLGMKWGTALLDPSAQSLVDDMIADGQADPIVAGRPSAYTDPDALKIIVLMTDGANTTEYDLKPEFQTGMSEIFIDDRGDNNPTNDRFSSRIVDQSGTSSDVYYWDRYENYSNSYKYRNSPDGGSNARQMSNAETFARWGTRGRATKFYRTPYRDGRVSYSTYAGQYNAYEGIVYADHADTRLAAICGQARDAGIVVFAIGFEAPQRGLDAMENCASSPSHYFDVAGVEISDAFNSIARTITQLRLTQ</sequence>
<proteinExistence type="predicted"/>
<dbReference type="InterPro" id="IPR036465">
    <property type="entry name" value="vWFA_dom_sf"/>
</dbReference>
<comment type="caution">
    <text evidence="3">The sequence shown here is derived from an EMBL/GenBank/DDBJ whole genome shotgun (WGS) entry which is preliminary data.</text>
</comment>
<evidence type="ECO:0000256" key="1">
    <source>
        <dbReference type="SAM" id="Phobius"/>
    </source>
</evidence>
<keyword evidence="1" id="KW-0472">Membrane</keyword>
<dbReference type="SUPFAM" id="SSF53300">
    <property type="entry name" value="vWA-like"/>
    <property type="match status" value="1"/>
</dbReference>
<name>A0A975W723_9RHOB</name>
<evidence type="ECO:0000313" key="3">
    <source>
        <dbReference type="EMBL" id="SEI68544.1"/>
    </source>
</evidence>
<dbReference type="EMBL" id="FNYY01000001">
    <property type="protein sequence ID" value="SEI68544.1"/>
    <property type="molecule type" value="Genomic_DNA"/>
</dbReference>
<evidence type="ECO:0000259" key="2">
    <source>
        <dbReference type="Pfam" id="PF13400"/>
    </source>
</evidence>
<gene>
    <name evidence="3" type="ORF">SAMN04487940_101597</name>
</gene>